<keyword evidence="3" id="KW-1185">Reference proteome</keyword>
<dbReference type="RefSeq" id="WP_083049512.1">
    <property type="nucleotide sequence ID" value="NZ_CAXXQO010000003.1"/>
</dbReference>
<dbReference type="OrthoDB" id="370627at2"/>
<evidence type="ECO:0000256" key="1">
    <source>
        <dbReference type="SAM" id="MobiDB-lite"/>
    </source>
</evidence>
<dbReference type="STRING" id="1963862.B4O97_07010"/>
<gene>
    <name evidence="2" type="ORF">B4O97_07010</name>
</gene>
<feature type="compositionally biased region" description="Polar residues" evidence="1">
    <location>
        <begin position="47"/>
        <end position="59"/>
    </location>
</feature>
<name>A0A1Y1RZR1_9SPIO</name>
<protein>
    <submittedName>
        <fullName evidence="2">Uncharacterized protein</fullName>
    </submittedName>
</protein>
<feature type="region of interest" description="Disordered" evidence="1">
    <location>
        <begin position="37"/>
        <end position="66"/>
    </location>
</feature>
<accession>A0A1Y1RZR1</accession>
<dbReference type="EMBL" id="MWQY01000006">
    <property type="protein sequence ID" value="ORC36332.1"/>
    <property type="molecule type" value="Genomic_DNA"/>
</dbReference>
<dbReference type="Proteomes" id="UP000192343">
    <property type="component" value="Unassembled WGS sequence"/>
</dbReference>
<evidence type="ECO:0000313" key="3">
    <source>
        <dbReference type="Proteomes" id="UP000192343"/>
    </source>
</evidence>
<comment type="caution">
    <text evidence="2">The sequence shown here is derived from an EMBL/GenBank/DDBJ whole genome shotgun (WGS) entry which is preliminary data.</text>
</comment>
<reference evidence="2 3" key="1">
    <citation type="submission" date="2017-03" db="EMBL/GenBank/DDBJ databases">
        <title>Draft Genome sequence of Marispirochaeta sp. strain JC444.</title>
        <authorList>
            <person name="Shivani Y."/>
            <person name="Subhash Y."/>
            <person name="Sasikala C."/>
            <person name="Ramana C."/>
        </authorList>
    </citation>
    <scope>NUCLEOTIDE SEQUENCE [LARGE SCALE GENOMIC DNA]</scope>
    <source>
        <strain evidence="2 3">JC444</strain>
    </source>
</reference>
<sequence length="155" mass="17379">MKELRGLIREIDRDGLLFLIKQANTLIYNQRVEKLNREAEQDRRNPPATQQKKQENPSVQEGGVSIERGAFGRSFILDLGQVRKTFDEGEMLGLVGVAKAGTSPRDGAARIYRWLSRNRDDVLLDAGINSAGNSILADLWKVLGRSFSIRNQGQL</sequence>
<proteinExistence type="predicted"/>
<evidence type="ECO:0000313" key="2">
    <source>
        <dbReference type="EMBL" id="ORC36332.1"/>
    </source>
</evidence>
<organism evidence="2 3">
    <name type="scientific">Marispirochaeta aestuarii</name>
    <dbReference type="NCBI Taxonomy" id="1963862"/>
    <lineage>
        <taxon>Bacteria</taxon>
        <taxon>Pseudomonadati</taxon>
        <taxon>Spirochaetota</taxon>
        <taxon>Spirochaetia</taxon>
        <taxon>Spirochaetales</taxon>
        <taxon>Spirochaetaceae</taxon>
        <taxon>Marispirochaeta</taxon>
    </lineage>
</organism>
<dbReference type="AlphaFoldDB" id="A0A1Y1RZR1"/>